<dbReference type="GO" id="GO:0008720">
    <property type="term" value="F:D-lactate dehydrogenase (NAD+) activity"/>
    <property type="evidence" value="ECO:0007669"/>
    <property type="project" value="TreeGrafter"/>
</dbReference>
<dbReference type="InterPro" id="IPR016166">
    <property type="entry name" value="FAD-bd_PCMH"/>
</dbReference>
<dbReference type="GO" id="GO:0071949">
    <property type="term" value="F:FAD binding"/>
    <property type="evidence" value="ECO:0007669"/>
    <property type="project" value="InterPro"/>
</dbReference>
<dbReference type="Gene3D" id="3.40.462.10">
    <property type="entry name" value="FAD-linked oxidases, C-terminal domain"/>
    <property type="match status" value="1"/>
</dbReference>
<dbReference type="InterPro" id="IPR036318">
    <property type="entry name" value="FAD-bd_PCMH-like_sf"/>
</dbReference>
<evidence type="ECO:0000313" key="4">
    <source>
        <dbReference type="EMBL" id="CAB4934004.1"/>
    </source>
</evidence>
<dbReference type="PANTHER" id="PTHR11748">
    <property type="entry name" value="D-LACTATE DEHYDROGENASE"/>
    <property type="match status" value="1"/>
</dbReference>
<dbReference type="InterPro" id="IPR006094">
    <property type="entry name" value="Oxid_FAD_bind_N"/>
</dbReference>
<feature type="domain" description="FAD-binding PCMH-type" evidence="3">
    <location>
        <begin position="51"/>
        <end position="237"/>
    </location>
</feature>
<dbReference type="GO" id="GO:0004458">
    <property type="term" value="F:D-lactate dehydrogenase (cytochrome) activity"/>
    <property type="evidence" value="ECO:0007669"/>
    <property type="project" value="TreeGrafter"/>
</dbReference>
<evidence type="ECO:0000256" key="1">
    <source>
        <dbReference type="ARBA" id="ARBA00022630"/>
    </source>
</evidence>
<dbReference type="GO" id="GO:1903457">
    <property type="term" value="P:lactate catabolic process"/>
    <property type="evidence" value="ECO:0007669"/>
    <property type="project" value="TreeGrafter"/>
</dbReference>
<protein>
    <submittedName>
        <fullName evidence="4">Unannotated protein</fullName>
    </submittedName>
</protein>
<name>A0A6J7IUJ4_9ZZZZ</name>
<dbReference type="SUPFAM" id="SSF56176">
    <property type="entry name" value="FAD-binding/transporter-associated domain-like"/>
    <property type="match status" value="1"/>
</dbReference>
<dbReference type="AlphaFoldDB" id="A0A6J7IUJ4"/>
<dbReference type="InterPro" id="IPR016170">
    <property type="entry name" value="Cytok_DH_C_sf"/>
</dbReference>
<gene>
    <name evidence="4" type="ORF">UFOPK3674_01353</name>
</gene>
<dbReference type="Gene3D" id="3.30.465.10">
    <property type="match status" value="1"/>
</dbReference>
<evidence type="ECO:0000259" key="3">
    <source>
        <dbReference type="PROSITE" id="PS51387"/>
    </source>
</evidence>
<dbReference type="InterPro" id="IPR016169">
    <property type="entry name" value="FAD-bd_PCMH_sub2"/>
</dbReference>
<dbReference type="PROSITE" id="PS51387">
    <property type="entry name" value="FAD_PCMH"/>
    <property type="match status" value="1"/>
</dbReference>
<dbReference type="Pfam" id="PF01565">
    <property type="entry name" value="FAD_binding_4"/>
    <property type="match status" value="1"/>
</dbReference>
<accession>A0A6J7IUJ4</accession>
<evidence type="ECO:0000256" key="2">
    <source>
        <dbReference type="ARBA" id="ARBA00022827"/>
    </source>
</evidence>
<keyword evidence="1" id="KW-0285">Flavoprotein</keyword>
<dbReference type="Gene3D" id="3.30.43.10">
    <property type="entry name" value="Uridine Diphospho-n-acetylenolpyruvylglucosamine Reductase, domain 2"/>
    <property type="match status" value="1"/>
</dbReference>
<dbReference type="InterPro" id="IPR016167">
    <property type="entry name" value="FAD-bd_PCMH_sub1"/>
</dbReference>
<dbReference type="Gene3D" id="1.10.45.10">
    <property type="entry name" value="Vanillyl-alcohol Oxidase, Chain A, domain 4"/>
    <property type="match status" value="1"/>
</dbReference>
<dbReference type="InterPro" id="IPR016164">
    <property type="entry name" value="FAD-linked_Oxase-like_C"/>
</dbReference>
<dbReference type="EMBL" id="CAFBMX010000006">
    <property type="protein sequence ID" value="CAB4934004.1"/>
    <property type="molecule type" value="Genomic_DNA"/>
</dbReference>
<reference evidence="4" key="1">
    <citation type="submission" date="2020-05" db="EMBL/GenBank/DDBJ databases">
        <authorList>
            <person name="Chiriac C."/>
            <person name="Salcher M."/>
            <person name="Ghai R."/>
            <person name="Kavagutti S V."/>
        </authorList>
    </citation>
    <scope>NUCLEOTIDE SEQUENCE</scope>
</reference>
<organism evidence="4">
    <name type="scientific">freshwater metagenome</name>
    <dbReference type="NCBI Taxonomy" id="449393"/>
    <lineage>
        <taxon>unclassified sequences</taxon>
        <taxon>metagenomes</taxon>
        <taxon>ecological metagenomes</taxon>
    </lineage>
</organism>
<proteinExistence type="predicted"/>
<keyword evidence="2" id="KW-0274">FAD</keyword>
<sequence>MTTLLPPGVSEESFRAAYDEFVALLGQERVLLHGKDDLTEYRDPYEPESWELFLPSAVVHPKSTEEVQEVVRIANRHTITLWVHGAGKNNAYGGGAPGVNGAVTISFREFREVLEINEELGYAVVSPGTTWQELYDAIQAGGHNLMLSCTDLGWGSVIANATEHGLTYTPYGQDFQMPCGMEVVLPDGDVLRTGMGAMPNNNAWHLYKRGLGPTLDQLFMQSNFGIVTRMGVWLAPMPETFRACWVRIWDEKDVIPLVDRLRELRLDRTIEGVPVMYNTLLAASAMSKRTQWYEGDDPIPDDIIDHVAKELQVGRFGLRFALFGDEQVVEYNWEKCRKAFETVPGADVWSTKCAGKDIPNLEHPGERTAGGIPGMTALNQTYWYSEEHGGHIGAAPAVPLTGEEFYKSHLLMREVVEKEAGVDYMAGIPIINARTVLPIACITYDTTNEEQSRDSYEAAKLLITRLAENGYGEYRTHIDTMDHSQATFSWNDNAYLRFVEKLKDAVDPNGILMPGKQGIWPERLRPQR</sequence>
<dbReference type="PANTHER" id="PTHR11748:SF114">
    <property type="entry name" value="ARYL-ALCOHOL OXIDASE VANILLYL-ALCOHOL OXIDASE (AFU_ORTHOLOGUE AFUA_3G09500)-RELATED"/>
    <property type="match status" value="1"/>
</dbReference>
<dbReference type="SUPFAM" id="SSF55103">
    <property type="entry name" value="FAD-linked oxidases, C-terminal domain"/>
    <property type="match status" value="1"/>
</dbReference>
<dbReference type="GO" id="GO:0005739">
    <property type="term" value="C:mitochondrion"/>
    <property type="evidence" value="ECO:0007669"/>
    <property type="project" value="TreeGrafter"/>
</dbReference>
<dbReference type="InterPro" id="IPR016171">
    <property type="entry name" value="Vanillyl_alc_oxidase_C-sub2"/>
</dbReference>